<dbReference type="AlphaFoldDB" id="A0A7J6U4T7"/>
<reference evidence="2 3" key="1">
    <citation type="submission" date="2020-04" db="EMBL/GenBank/DDBJ databases">
        <title>Perkinsus olseni comparative genomics.</title>
        <authorList>
            <person name="Bogema D.R."/>
        </authorList>
    </citation>
    <scope>NUCLEOTIDE SEQUENCE [LARGE SCALE GENOMIC DNA]</scope>
    <source>
        <strain evidence="2 3">ATCC PRA-207</strain>
    </source>
</reference>
<comment type="caution">
    <text evidence="2">The sequence shown here is derived from an EMBL/GenBank/DDBJ whole genome shotgun (WGS) entry which is preliminary data.</text>
</comment>
<name>A0A7J6U4T7_PEROL</name>
<dbReference type="GO" id="GO:0004114">
    <property type="term" value="F:3',5'-cyclic-nucleotide phosphodiesterase activity"/>
    <property type="evidence" value="ECO:0007669"/>
    <property type="project" value="InterPro"/>
</dbReference>
<accession>A0A7J6U4T7</accession>
<dbReference type="EMBL" id="JABANO010005989">
    <property type="protein sequence ID" value="KAF4752553.1"/>
    <property type="molecule type" value="Genomic_DNA"/>
</dbReference>
<dbReference type="Gene3D" id="3.60.15.10">
    <property type="entry name" value="Ribonuclease Z/Hydroxyacylglutathione hydrolase-like"/>
    <property type="match status" value="1"/>
</dbReference>
<dbReference type="SUPFAM" id="SSF56281">
    <property type="entry name" value="Metallo-hydrolase/oxidoreductase"/>
    <property type="match status" value="1"/>
</dbReference>
<dbReference type="PANTHER" id="PTHR42951">
    <property type="entry name" value="METALLO-BETA-LACTAMASE DOMAIN-CONTAINING"/>
    <property type="match status" value="1"/>
</dbReference>
<protein>
    <recommendedName>
        <fullName evidence="1">Metallo-beta-lactamase domain-containing protein</fullName>
    </recommendedName>
</protein>
<organism evidence="2 3">
    <name type="scientific">Perkinsus olseni</name>
    <name type="common">Perkinsus atlanticus</name>
    <dbReference type="NCBI Taxonomy" id="32597"/>
    <lineage>
        <taxon>Eukaryota</taxon>
        <taxon>Sar</taxon>
        <taxon>Alveolata</taxon>
        <taxon>Perkinsozoa</taxon>
        <taxon>Perkinsea</taxon>
        <taxon>Perkinsida</taxon>
        <taxon>Perkinsidae</taxon>
        <taxon>Perkinsus</taxon>
    </lineage>
</organism>
<keyword evidence="3" id="KW-1185">Reference proteome</keyword>
<evidence type="ECO:0000259" key="1">
    <source>
        <dbReference type="SMART" id="SM00849"/>
    </source>
</evidence>
<proteinExistence type="predicted"/>
<evidence type="ECO:0000313" key="2">
    <source>
        <dbReference type="EMBL" id="KAF4752553.1"/>
    </source>
</evidence>
<dbReference type="SUPFAM" id="SSF109604">
    <property type="entry name" value="HD-domain/PDEase-like"/>
    <property type="match status" value="1"/>
</dbReference>
<dbReference type="PANTHER" id="PTHR42951:SF4">
    <property type="entry name" value="ACYL-COENZYME A THIOESTERASE MBLAC2"/>
    <property type="match status" value="1"/>
</dbReference>
<sequence length="624" mass="70178">MSLPHRPLEAANSGDEPTDHWRRYEAELDEALVNPYWDIFRFTEALPERSEIVRIVGLFLTNRLLQDTEHHCRRVLGSVSKFLAMVQKGYRQAYGYHTRIHAADTAITLYQMIQLAFYKNVGLPLFAALDPNSEWTVRLLSNIQSRVDLIAAYAPPPIEPTKQWRATGPERADDESAADFVEDEAPCSSDGEPVSDEHWYMRTVKVRAYWSVMLSDSCPRVCKISAVVLSAWVVVPAVYVGYFGESILSIPASYKTTDCTVNEVSAVHRELAHPEVPFECGSVELFDSSDLEVRAYVQPDGGTCWSNGGFIRSGHKLIMVDALQDITLTKKMVESSTDMGEVDTFILTHPDIDHFGGILEVPANATAVMREEMVPVVDATFKVAPASFNKLIFAYHAYEWLGKSLVPYVKWLPAKTQGLLGLLKNGHYLAKFDPTMPEKFPLETRTFKTDVYQVNDDVMVKCFGPIHSKHDCMVLVPKAKVVFTGDLLFIGVTPIMWAGPVEKWLEALSWLEQQVDDTWKLVPGHGPVTSLKGLKALERYWKFFRDEMAADGCNCVSSGESCGTELFEKLPEEFRGWVSPERMRINGYVHCEVEDSSVITVDTKIRLLAQAEALRMRSEASSAR</sequence>
<dbReference type="InterPro" id="IPR001279">
    <property type="entry name" value="Metallo-B-lactamas"/>
</dbReference>
<dbReference type="GO" id="GO:0007165">
    <property type="term" value="P:signal transduction"/>
    <property type="evidence" value="ECO:0007669"/>
    <property type="project" value="InterPro"/>
</dbReference>
<dbReference type="InterPro" id="IPR036971">
    <property type="entry name" value="PDEase_catalytic_dom_sf"/>
</dbReference>
<dbReference type="Gene3D" id="1.10.1300.10">
    <property type="entry name" value="3'5'-cyclic nucleotide phosphodiesterase, catalytic domain"/>
    <property type="match status" value="1"/>
</dbReference>
<gene>
    <name evidence="2" type="ORF">FOZ63_026188</name>
</gene>
<dbReference type="SMART" id="SM00849">
    <property type="entry name" value="Lactamase_B"/>
    <property type="match status" value="1"/>
</dbReference>
<dbReference type="InterPro" id="IPR036866">
    <property type="entry name" value="RibonucZ/Hydroxyglut_hydro"/>
</dbReference>
<dbReference type="InterPro" id="IPR050855">
    <property type="entry name" value="NDM-1-like"/>
</dbReference>
<feature type="domain" description="Metallo-beta-lactamase" evidence="1">
    <location>
        <begin position="305"/>
        <end position="525"/>
    </location>
</feature>
<dbReference type="Proteomes" id="UP000553632">
    <property type="component" value="Unassembled WGS sequence"/>
</dbReference>
<dbReference type="Pfam" id="PF00753">
    <property type="entry name" value="Lactamase_B"/>
    <property type="match status" value="1"/>
</dbReference>
<evidence type="ECO:0000313" key="3">
    <source>
        <dbReference type="Proteomes" id="UP000553632"/>
    </source>
</evidence>